<dbReference type="OMA" id="SNSIMRL"/>
<evidence type="ECO:0000313" key="2">
    <source>
        <dbReference type="EMBL" id="EEC70716.1"/>
    </source>
</evidence>
<feature type="compositionally biased region" description="Low complexity" evidence="1">
    <location>
        <begin position="58"/>
        <end position="75"/>
    </location>
</feature>
<evidence type="ECO:0000256" key="1">
    <source>
        <dbReference type="SAM" id="MobiDB-lite"/>
    </source>
</evidence>
<sequence>MTMEELSRGAVAAVAGDGSGRGSNSIRRLGQWRRWLGNSGGKGVAAASGCRGGGGKGVAAADGDQQQQQHAPGAARKQQEHHGTESMVRLLDNYG</sequence>
<name>B8A8M0_ORYSI</name>
<proteinExistence type="predicted"/>
<reference evidence="2 3" key="1">
    <citation type="journal article" date="2005" name="PLoS Biol.">
        <title>The genomes of Oryza sativa: a history of duplications.</title>
        <authorList>
            <person name="Yu J."/>
            <person name="Wang J."/>
            <person name="Lin W."/>
            <person name="Li S."/>
            <person name="Li H."/>
            <person name="Zhou J."/>
            <person name="Ni P."/>
            <person name="Dong W."/>
            <person name="Hu S."/>
            <person name="Zeng C."/>
            <person name="Zhang J."/>
            <person name="Zhang Y."/>
            <person name="Li R."/>
            <person name="Xu Z."/>
            <person name="Li S."/>
            <person name="Li X."/>
            <person name="Zheng H."/>
            <person name="Cong L."/>
            <person name="Lin L."/>
            <person name="Yin J."/>
            <person name="Geng J."/>
            <person name="Li G."/>
            <person name="Shi J."/>
            <person name="Liu J."/>
            <person name="Lv H."/>
            <person name="Li J."/>
            <person name="Wang J."/>
            <person name="Deng Y."/>
            <person name="Ran L."/>
            <person name="Shi X."/>
            <person name="Wang X."/>
            <person name="Wu Q."/>
            <person name="Li C."/>
            <person name="Ren X."/>
            <person name="Wang J."/>
            <person name="Wang X."/>
            <person name="Li D."/>
            <person name="Liu D."/>
            <person name="Zhang X."/>
            <person name="Ji Z."/>
            <person name="Zhao W."/>
            <person name="Sun Y."/>
            <person name="Zhang Z."/>
            <person name="Bao J."/>
            <person name="Han Y."/>
            <person name="Dong L."/>
            <person name="Ji J."/>
            <person name="Chen P."/>
            <person name="Wu S."/>
            <person name="Liu J."/>
            <person name="Xiao Y."/>
            <person name="Bu D."/>
            <person name="Tan J."/>
            <person name="Yang L."/>
            <person name="Ye C."/>
            <person name="Zhang J."/>
            <person name="Xu J."/>
            <person name="Zhou Y."/>
            <person name="Yu Y."/>
            <person name="Zhang B."/>
            <person name="Zhuang S."/>
            <person name="Wei H."/>
            <person name="Liu B."/>
            <person name="Lei M."/>
            <person name="Yu H."/>
            <person name="Li Y."/>
            <person name="Xu H."/>
            <person name="Wei S."/>
            <person name="He X."/>
            <person name="Fang L."/>
            <person name="Zhang Z."/>
            <person name="Zhang Y."/>
            <person name="Huang X."/>
            <person name="Su Z."/>
            <person name="Tong W."/>
            <person name="Li J."/>
            <person name="Tong Z."/>
            <person name="Li S."/>
            <person name="Ye J."/>
            <person name="Wang L."/>
            <person name="Fang L."/>
            <person name="Lei T."/>
            <person name="Chen C."/>
            <person name="Chen H."/>
            <person name="Xu Z."/>
            <person name="Li H."/>
            <person name="Huang H."/>
            <person name="Zhang F."/>
            <person name="Xu H."/>
            <person name="Li N."/>
            <person name="Zhao C."/>
            <person name="Li S."/>
            <person name="Dong L."/>
            <person name="Huang Y."/>
            <person name="Li L."/>
            <person name="Xi Y."/>
            <person name="Qi Q."/>
            <person name="Li W."/>
            <person name="Zhang B."/>
            <person name="Hu W."/>
            <person name="Zhang Y."/>
            <person name="Tian X."/>
            <person name="Jiao Y."/>
            <person name="Liang X."/>
            <person name="Jin J."/>
            <person name="Gao L."/>
            <person name="Zheng W."/>
            <person name="Hao B."/>
            <person name="Liu S."/>
            <person name="Wang W."/>
            <person name="Yuan L."/>
            <person name="Cao M."/>
            <person name="McDermott J."/>
            <person name="Samudrala R."/>
            <person name="Wang J."/>
            <person name="Wong G.K."/>
            <person name="Yang H."/>
        </authorList>
    </citation>
    <scope>NUCLEOTIDE SEQUENCE [LARGE SCALE GENOMIC DNA]</scope>
    <source>
        <strain evidence="3">cv. 93-11</strain>
    </source>
</reference>
<dbReference type="HOGENOM" id="CLU_2562181_0_0_1"/>
<dbReference type="Proteomes" id="UP000007015">
    <property type="component" value="Chromosome 1"/>
</dbReference>
<accession>B8A8M0</accession>
<evidence type="ECO:0000313" key="3">
    <source>
        <dbReference type="Proteomes" id="UP000007015"/>
    </source>
</evidence>
<feature type="region of interest" description="Disordered" evidence="1">
    <location>
        <begin position="1"/>
        <end position="95"/>
    </location>
</feature>
<dbReference type="EMBL" id="CM000126">
    <property type="protein sequence ID" value="EEC70716.1"/>
    <property type="molecule type" value="Genomic_DNA"/>
</dbReference>
<dbReference type="AlphaFoldDB" id="B8A8M0"/>
<dbReference type="Gramene" id="BGIOSGA003600-TA">
    <property type="protein sequence ID" value="BGIOSGA003600-PA"/>
    <property type="gene ID" value="BGIOSGA003600"/>
</dbReference>
<gene>
    <name evidence="2" type="ORF">OsI_02093</name>
</gene>
<organism evidence="2 3">
    <name type="scientific">Oryza sativa subsp. indica</name>
    <name type="common">Rice</name>
    <dbReference type="NCBI Taxonomy" id="39946"/>
    <lineage>
        <taxon>Eukaryota</taxon>
        <taxon>Viridiplantae</taxon>
        <taxon>Streptophyta</taxon>
        <taxon>Embryophyta</taxon>
        <taxon>Tracheophyta</taxon>
        <taxon>Spermatophyta</taxon>
        <taxon>Magnoliopsida</taxon>
        <taxon>Liliopsida</taxon>
        <taxon>Poales</taxon>
        <taxon>Poaceae</taxon>
        <taxon>BOP clade</taxon>
        <taxon>Oryzoideae</taxon>
        <taxon>Oryzeae</taxon>
        <taxon>Oryzinae</taxon>
        <taxon>Oryza</taxon>
        <taxon>Oryza sativa</taxon>
    </lineage>
</organism>
<keyword evidence="3" id="KW-1185">Reference proteome</keyword>
<protein>
    <submittedName>
        <fullName evidence="2">Uncharacterized protein</fullName>
    </submittedName>
</protein>